<accession>A0A3S4YLB1</accession>
<gene>
    <name evidence="1" type="ORF">NCTC13079_01179</name>
</gene>
<dbReference type="AlphaFoldDB" id="A0A3S4YLB1"/>
<reference evidence="1 2" key="1">
    <citation type="submission" date="2018-12" db="EMBL/GenBank/DDBJ databases">
        <authorList>
            <consortium name="Pathogen Informatics"/>
        </authorList>
    </citation>
    <scope>NUCLEOTIDE SEQUENCE [LARGE SCALE GENOMIC DNA]</scope>
    <source>
        <strain evidence="1 2">NCTC13079</strain>
    </source>
</reference>
<sequence length="91" mass="10868">MDTAYGFIDERREKKRRKRRRRRIRRLLVFFLLMAYLFSNGTLQRLYYKTDGARVEDVVSAAEGSVAYARDHMPDIREWVADTIGHVAQRM</sequence>
<organism evidence="1 2">
    <name type="scientific">Aedoeadaptatus ivorii</name>
    <dbReference type="NCBI Taxonomy" id="54006"/>
    <lineage>
        <taxon>Bacteria</taxon>
        <taxon>Bacillati</taxon>
        <taxon>Bacillota</taxon>
        <taxon>Tissierellia</taxon>
        <taxon>Tissierellales</taxon>
        <taxon>Peptoniphilaceae</taxon>
        <taxon>Aedoeadaptatus</taxon>
    </lineage>
</organism>
<dbReference type="RefSeq" id="WP_126465736.1">
    <property type="nucleotide sequence ID" value="NZ_JAUSWF010000008.1"/>
</dbReference>
<keyword evidence="2" id="KW-1185">Reference proteome</keyword>
<proteinExistence type="predicted"/>
<name>A0A3S4YLB1_9FIRM</name>
<evidence type="ECO:0000313" key="1">
    <source>
        <dbReference type="EMBL" id="VEJ35988.1"/>
    </source>
</evidence>
<dbReference type="EMBL" id="LR134523">
    <property type="protein sequence ID" value="VEJ35988.1"/>
    <property type="molecule type" value="Genomic_DNA"/>
</dbReference>
<protein>
    <submittedName>
        <fullName evidence="1">Uncharacterized protein</fullName>
    </submittedName>
</protein>
<dbReference type="Proteomes" id="UP000269544">
    <property type="component" value="Chromosome"/>
</dbReference>
<dbReference type="KEGG" id="piv:NCTC13079_01179"/>
<evidence type="ECO:0000313" key="2">
    <source>
        <dbReference type="Proteomes" id="UP000269544"/>
    </source>
</evidence>